<reference evidence="2 3" key="1">
    <citation type="submission" date="2023-08" db="EMBL/GenBank/DDBJ databases">
        <title>Nocardioides seae sp. nov., a bacterium isolated from a soil.</title>
        <authorList>
            <person name="Wang X."/>
        </authorList>
    </citation>
    <scope>NUCLEOTIDE SEQUENCE [LARGE SCALE GENOMIC DNA]</scope>
    <source>
        <strain evidence="2 3">YZH12</strain>
    </source>
</reference>
<dbReference type="Proteomes" id="UP001268542">
    <property type="component" value="Unassembled WGS sequence"/>
</dbReference>
<protein>
    <submittedName>
        <fullName evidence="2">NAD(P)H-dependent oxidoreductase</fullName>
        <ecNumber evidence="2">1.-.-.-</ecNumber>
    </submittedName>
</protein>
<dbReference type="Pfam" id="PF03358">
    <property type="entry name" value="FMN_red"/>
    <property type="match status" value="1"/>
</dbReference>
<accession>A0ABU3PX11</accession>
<keyword evidence="3" id="KW-1185">Reference proteome</keyword>
<dbReference type="RefSeq" id="WP_315733263.1">
    <property type="nucleotide sequence ID" value="NZ_JAVYII010000005.1"/>
</dbReference>
<dbReference type="InterPro" id="IPR005025">
    <property type="entry name" value="FMN_Rdtase-like_dom"/>
</dbReference>
<evidence type="ECO:0000313" key="2">
    <source>
        <dbReference type="EMBL" id="MDT9593769.1"/>
    </source>
</evidence>
<dbReference type="EC" id="1.-.-.-" evidence="2"/>
<dbReference type="PANTHER" id="PTHR30543:SF21">
    <property type="entry name" value="NAD(P)H-DEPENDENT FMN REDUCTASE LOT6"/>
    <property type="match status" value="1"/>
</dbReference>
<organism evidence="2 3">
    <name type="scientific">Nocardioides imazamoxiresistens</name>
    <dbReference type="NCBI Taxonomy" id="3231893"/>
    <lineage>
        <taxon>Bacteria</taxon>
        <taxon>Bacillati</taxon>
        <taxon>Actinomycetota</taxon>
        <taxon>Actinomycetes</taxon>
        <taxon>Propionibacteriales</taxon>
        <taxon>Nocardioidaceae</taxon>
        <taxon>Nocardioides</taxon>
    </lineage>
</organism>
<comment type="caution">
    <text evidence="2">The sequence shown here is derived from an EMBL/GenBank/DDBJ whole genome shotgun (WGS) entry which is preliminary data.</text>
</comment>
<name>A0ABU3PX11_9ACTN</name>
<dbReference type="InterPro" id="IPR029039">
    <property type="entry name" value="Flavoprotein-like_sf"/>
</dbReference>
<dbReference type="GO" id="GO:0016491">
    <property type="term" value="F:oxidoreductase activity"/>
    <property type="evidence" value="ECO:0007669"/>
    <property type="project" value="UniProtKB-KW"/>
</dbReference>
<dbReference type="SUPFAM" id="SSF52218">
    <property type="entry name" value="Flavoproteins"/>
    <property type="match status" value="1"/>
</dbReference>
<dbReference type="PANTHER" id="PTHR30543">
    <property type="entry name" value="CHROMATE REDUCTASE"/>
    <property type="match status" value="1"/>
</dbReference>
<proteinExistence type="predicted"/>
<dbReference type="Gene3D" id="3.40.50.360">
    <property type="match status" value="1"/>
</dbReference>
<evidence type="ECO:0000259" key="1">
    <source>
        <dbReference type="Pfam" id="PF03358"/>
    </source>
</evidence>
<keyword evidence="2" id="KW-0560">Oxidoreductase</keyword>
<dbReference type="InterPro" id="IPR050712">
    <property type="entry name" value="NAD(P)H-dep_reductase"/>
</dbReference>
<evidence type="ECO:0000313" key="3">
    <source>
        <dbReference type="Proteomes" id="UP001268542"/>
    </source>
</evidence>
<feature type="domain" description="NADPH-dependent FMN reductase-like" evidence="1">
    <location>
        <begin position="5"/>
        <end position="136"/>
    </location>
</feature>
<dbReference type="EMBL" id="JAVYII010000005">
    <property type="protein sequence ID" value="MDT9593769.1"/>
    <property type="molecule type" value="Genomic_DNA"/>
</dbReference>
<gene>
    <name evidence="2" type="ORF">RDV89_11870</name>
</gene>
<sequence>MTDLRVLLISASVREQSASGYLLPWLAEVLGATTGITTDVLDLAVTDPGDGRGVRPGGGDAGPLDERIARADAYVLLTPEYNHSYPASLKHLLDNHYGVWGFKPATMVAYGVHGGLLAVEHLRGVLAELRVVGTRRVVGLAAPWQHLDDAGAYRPDDGTRKAVEAAVDELVWWADLLREARETRELPR</sequence>